<name>A0A8A3P9G7_9HELO</name>
<evidence type="ECO:0000256" key="7">
    <source>
        <dbReference type="ARBA" id="ARBA00039306"/>
    </source>
</evidence>
<evidence type="ECO:0000313" key="10">
    <source>
        <dbReference type="Proteomes" id="UP000672032"/>
    </source>
</evidence>
<proteinExistence type="inferred from homology"/>
<dbReference type="InterPro" id="IPR023798">
    <property type="entry name" value="Ribosomal_uS7_dom"/>
</dbReference>
<comment type="function">
    <text evidence="6">Component of the mitochondrial ribosome (mitoribosome), a dedicated translation machinery responsible for the synthesis of mitochondrial genome-encoded proteins, including at least some of the essential transmembrane subunits of the mitochondrial respiratory chain. The mitoribosomes are attached to the mitochondrial inner membrane and translation products are cotranslationally integrated into the membrane.</text>
</comment>
<dbReference type="PANTHER" id="PTHR11205">
    <property type="entry name" value="RIBOSOMAL PROTEIN S7"/>
    <property type="match status" value="1"/>
</dbReference>
<evidence type="ECO:0000259" key="8">
    <source>
        <dbReference type="Pfam" id="PF00177"/>
    </source>
</evidence>
<dbReference type="Gene3D" id="1.10.455.10">
    <property type="entry name" value="Ribosomal protein S7 domain"/>
    <property type="match status" value="1"/>
</dbReference>
<keyword evidence="4" id="KW-0496">Mitochondrion</keyword>
<dbReference type="GO" id="GO:1990904">
    <property type="term" value="C:ribonucleoprotein complex"/>
    <property type="evidence" value="ECO:0007669"/>
    <property type="project" value="UniProtKB-KW"/>
</dbReference>
<dbReference type="Proteomes" id="UP000672032">
    <property type="component" value="Chromosome 2"/>
</dbReference>
<comment type="subcellular location">
    <subcellularLocation>
        <location evidence="1">Mitochondrion</location>
    </subcellularLocation>
</comment>
<evidence type="ECO:0000256" key="3">
    <source>
        <dbReference type="ARBA" id="ARBA00022980"/>
    </source>
</evidence>
<dbReference type="InterPro" id="IPR036823">
    <property type="entry name" value="Ribosomal_uS7_dom_sf"/>
</dbReference>
<protein>
    <recommendedName>
        <fullName evidence="7">Small ribosomal subunit protein uS7m</fullName>
    </recommendedName>
</protein>
<keyword evidence="5" id="KW-0687">Ribonucleoprotein</keyword>
<dbReference type="OrthoDB" id="9972728at2759"/>
<dbReference type="FunFam" id="1.10.455.10:FF:000006">
    <property type="entry name" value="37S ribosomal protein S7, mitochondrial"/>
    <property type="match status" value="1"/>
</dbReference>
<evidence type="ECO:0000313" key="9">
    <source>
        <dbReference type="EMBL" id="QSZ30749.1"/>
    </source>
</evidence>
<dbReference type="GO" id="GO:0005739">
    <property type="term" value="C:mitochondrion"/>
    <property type="evidence" value="ECO:0007669"/>
    <property type="project" value="UniProtKB-SubCell"/>
</dbReference>
<keyword evidence="10" id="KW-1185">Reference proteome</keyword>
<dbReference type="InterPro" id="IPR000235">
    <property type="entry name" value="Ribosomal_uS7"/>
</dbReference>
<dbReference type="EMBL" id="CP063406">
    <property type="protein sequence ID" value="QSZ30749.1"/>
    <property type="molecule type" value="Genomic_DNA"/>
</dbReference>
<feature type="domain" description="Small ribosomal subunit protein uS7" evidence="8">
    <location>
        <begin position="150"/>
        <end position="309"/>
    </location>
</feature>
<keyword evidence="3" id="KW-0689">Ribosomal protein</keyword>
<evidence type="ECO:0000256" key="4">
    <source>
        <dbReference type="ARBA" id="ARBA00023128"/>
    </source>
</evidence>
<dbReference type="Pfam" id="PF00177">
    <property type="entry name" value="Ribosomal_S7"/>
    <property type="match status" value="1"/>
</dbReference>
<reference evidence="9" key="1">
    <citation type="submission" date="2020-10" db="EMBL/GenBank/DDBJ databases">
        <title>Genome Sequence of Monilinia vaccinii-corymbosi Sheds Light on Mummy Berry Disease Infection of Blueberry and Mating Type.</title>
        <authorList>
            <person name="Yow A.G."/>
            <person name="Zhang Y."/>
            <person name="Bansal K."/>
            <person name="Eacker S.M."/>
            <person name="Sullivan S."/>
            <person name="Liachko I."/>
            <person name="Cubeta M.A."/>
            <person name="Rollins J.A."/>
            <person name="Ashrafi H."/>
        </authorList>
    </citation>
    <scope>NUCLEOTIDE SEQUENCE</scope>
    <source>
        <strain evidence="9">RL-1</strain>
    </source>
</reference>
<gene>
    <name evidence="9" type="ORF">DSL72_000307</name>
</gene>
<dbReference type="GO" id="GO:0005840">
    <property type="term" value="C:ribosome"/>
    <property type="evidence" value="ECO:0007669"/>
    <property type="project" value="UniProtKB-KW"/>
</dbReference>
<accession>A0A8A3P9G7</accession>
<comment type="similarity">
    <text evidence="2">Belongs to the universal ribosomal protein uS7 family.</text>
</comment>
<dbReference type="CDD" id="cd14868">
    <property type="entry name" value="uS7_Mitochondria_Fungi"/>
    <property type="match status" value="1"/>
</dbReference>
<dbReference type="AlphaFoldDB" id="A0A8A3P9G7"/>
<evidence type="ECO:0000256" key="5">
    <source>
        <dbReference type="ARBA" id="ARBA00023274"/>
    </source>
</evidence>
<dbReference type="GO" id="GO:0006412">
    <property type="term" value="P:translation"/>
    <property type="evidence" value="ECO:0007669"/>
    <property type="project" value="InterPro"/>
</dbReference>
<evidence type="ECO:0000256" key="2">
    <source>
        <dbReference type="ARBA" id="ARBA00007151"/>
    </source>
</evidence>
<evidence type="ECO:0000256" key="6">
    <source>
        <dbReference type="ARBA" id="ARBA00037226"/>
    </source>
</evidence>
<evidence type="ECO:0000256" key="1">
    <source>
        <dbReference type="ARBA" id="ARBA00004173"/>
    </source>
</evidence>
<organism evidence="9 10">
    <name type="scientific">Monilinia vaccinii-corymbosi</name>
    <dbReference type="NCBI Taxonomy" id="61207"/>
    <lineage>
        <taxon>Eukaryota</taxon>
        <taxon>Fungi</taxon>
        <taxon>Dikarya</taxon>
        <taxon>Ascomycota</taxon>
        <taxon>Pezizomycotina</taxon>
        <taxon>Leotiomycetes</taxon>
        <taxon>Helotiales</taxon>
        <taxon>Sclerotiniaceae</taxon>
        <taxon>Monilinia</taxon>
    </lineage>
</organism>
<dbReference type="InterPro" id="IPR047988">
    <property type="entry name" value="Ribosomal_uS7m_fungi"/>
</dbReference>
<dbReference type="SUPFAM" id="SSF47973">
    <property type="entry name" value="Ribosomal protein S7"/>
    <property type="match status" value="1"/>
</dbReference>
<sequence length="320" mass="35482">MPSRLNFHSASRTLTIRSRPIVAPRNPAFFNITPVAHRCFAEENQPSRHGSNEDVAGHVSEEARDMAEITGGTPPDMGKSTNVQEILKRDQEGRDNAPEVIKEEIEDSKVVSALEDKISFANLMALGRLEGHKFGLPELPIPSENHLKYRYDSVVSQVTNMIMQHGKKSVAQRNMSYILNHLRTAPPPTPDPAKPLIPGTPPPSHLPLNPVLYLTTAIDSVAPLLRIRSLKGVAGGGASLQIPVALHVRQRRRQAIKWILDSASKKKSRTSGRGMFAQRFAEEVISVVEGKSSVWEKRMMVHKTGTSARANLNINSRRRR</sequence>